<dbReference type="InterPro" id="IPR007630">
    <property type="entry name" value="RNA_pol_sigma70_r4"/>
</dbReference>
<organism evidence="2 3">
    <name type="scientific">bacterium (Candidatus Gribaldobacteria) CG10_big_fil_rev_8_21_14_0_10_41_12</name>
    <dbReference type="NCBI Taxonomy" id="2014277"/>
    <lineage>
        <taxon>Bacteria</taxon>
        <taxon>Candidatus Gribaldobacteria</taxon>
    </lineage>
</organism>
<reference evidence="3" key="1">
    <citation type="submission" date="2017-09" db="EMBL/GenBank/DDBJ databases">
        <title>Depth-based differentiation of microbial function through sediment-hosted aquifers and enrichment of novel symbionts in the deep terrestrial subsurface.</title>
        <authorList>
            <person name="Probst A.J."/>
            <person name="Ladd B."/>
            <person name="Jarett J.K."/>
            <person name="Geller-Mcgrath D.E."/>
            <person name="Sieber C.M.K."/>
            <person name="Emerson J.B."/>
            <person name="Anantharaman K."/>
            <person name="Thomas B.C."/>
            <person name="Malmstrom R."/>
            <person name="Stieglmeier M."/>
            <person name="Klingl A."/>
            <person name="Woyke T."/>
            <person name="Ryan C.M."/>
            <person name="Banfield J.F."/>
        </authorList>
    </citation>
    <scope>NUCLEOTIDE SEQUENCE [LARGE SCALE GENOMIC DNA]</scope>
</reference>
<dbReference type="GO" id="GO:0006352">
    <property type="term" value="P:DNA-templated transcription initiation"/>
    <property type="evidence" value="ECO:0007669"/>
    <property type="project" value="InterPro"/>
</dbReference>
<dbReference type="NCBIfam" id="TIGR02937">
    <property type="entry name" value="sigma70-ECF"/>
    <property type="match status" value="1"/>
</dbReference>
<dbReference type="InterPro" id="IPR013325">
    <property type="entry name" value="RNA_pol_sigma_r2"/>
</dbReference>
<dbReference type="InterPro" id="IPR013324">
    <property type="entry name" value="RNA_pol_sigma_r3/r4-like"/>
</dbReference>
<sequence length="455" mass="53487">MREIDNELLIGLYVEQEMSLRRIEKEFNLPKGRAKKLLINYEVPVRTRKQQCNTPNHKARQQDVDYIANQIIAAEKSWQDPKIRAKKIAGIIEANERPEVKEKKRTAALNALRNPLYCLEIRNASRQYWSIPENHERHSLTMREVAKRPDYQEAVSMGLREYWAKPGKRAQRALVSAAIWLRPGMREQIRRSLIRNWDERLRLQSILWGFDKKLPAFSKEEEADFFKMVVKGNNKARYEFFCRNMGLAEKLSWRIWQNIAIIFPDYQEMDIDLEVIKQEAYVALGRAIKEYDPKHFGTAFSSLAYISVPQKIIKALHDYGRLVRVPIKAVGIYNGETLRSPLYVDGVKLDDETEAVEDGFSFFLPEEQMKQPHLRKQDGDDFFALDKEEVLRLIRKRVPRLPERKLHILELRMNGLTYQEIGIIERISRERVRQILKEIMARASVVIKELAATLR</sequence>
<dbReference type="SUPFAM" id="SSF88946">
    <property type="entry name" value="Sigma2 domain of RNA polymerase sigma factors"/>
    <property type="match status" value="1"/>
</dbReference>
<dbReference type="GO" id="GO:0003700">
    <property type="term" value="F:DNA-binding transcription factor activity"/>
    <property type="evidence" value="ECO:0007669"/>
    <property type="project" value="InterPro"/>
</dbReference>
<dbReference type="InterPro" id="IPR014284">
    <property type="entry name" value="RNA_pol_sigma-70_dom"/>
</dbReference>
<evidence type="ECO:0000313" key="2">
    <source>
        <dbReference type="EMBL" id="PIR90830.1"/>
    </source>
</evidence>
<evidence type="ECO:0000313" key="3">
    <source>
        <dbReference type="Proteomes" id="UP000228906"/>
    </source>
</evidence>
<dbReference type="Pfam" id="PF04545">
    <property type="entry name" value="Sigma70_r4"/>
    <property type="match status" value="1"/>
</dbReference>
<protein>
    <recommendedName>
        <fullName evidence="1">RNA polymerase sigma-70 region 4 domain-containing protein</fullName>
    </recommendedName>
</protein>
<dbReference type="AlphaFoldDB" id="A0A2H0UXL6"/>
<dbReference type="SUPFAM" id="SSF88659">
    <property type="entry name" value="Sigma3 and sigma4 domains of RNA polymerase sigma factors"/>
    <property type="match status" value="1"/>
</dbReference>
<comment type="caution">
    <text evidence="2">The sequence shown here is derived from an EMBL/GenBank/DDBJ whole genome shotgun (WGS) entry which is preliminary data.</text>
</comment>
<dbReference type="Gene3D" id="1.20.140.160">
    <property type="match status" value="1"/>
</dbReference>
<proteinExistence type="predicted"/>
<dbReference type="Proteomes" id="UP000228906">
    <property type="component" value="Unassembled WGS sequence"/>
</dbReference>
<dbReference type="Gene3D" id="1.20.120.1810">
    <property type="match status" value="1"/>
</dbReference>
<dbReference type="EMBL" id="PFAV01000073">
    <property type="protein sequence ID" value="PIR90830.1"/>
    <property type="molecule type" value="Genomic_DNA"/>
</dbReference>
<name>A0A2H0UXL6_9BACT</name>
<evidence type="ECO:0000259" key="1">
    <source>
        <dbReference type="Pfam" id="PF04545"/>
    </source>
</evidence>
<feature type="domain" description="RNA polymerase sigma-70 region 4" evidence="1">
    <location>
        <begin position="400"/>
        <end position="441"/>
    </location>
</feature>
<accession>A0A2H0UXL6</accession>
<gene>
    <name evidence="2" type="ORF">COU03_03920</name>
</gene>